<keyword evidence="1" id="KW-0732">Signal</keyword>
<evidence type="ECO:0000256" key="1">
    <source>
        <dbReference type="SAM" id="SignalP"/>
    </source>
</evidence>
<name>A0A7X5U9F5_9GAMM</name>
<keyword evidence="4" id="KW-1185">Reference proteome</keyword>
<comment type="caution">
    <text evidence="3">The sequence shown here is derived from an EMBL/GenBank/DDBJ whole genome shotgun (WGS) entry which is preliminary data.</text>
</comment>
<reference evidence="3 4" key="1">
    <citation type="submission" date="2020-03" db="EMBL/GenBank/DDBJ databases">
        <authorList>
            <person name="Lai Q."/>
        </authorList>
    </citation>
    <scope>NUCLEOTIDE SEQUENCE [LARGE SCALE GENOMIC DNA]</scope>
    <source>
        <strain evidence="3 4">CCUG 25036</strain>
    </source>
</reference>
<dbReference type="Pfam" id="PF13827">
    <property type="entry name" value="DUF4189"/>
    <property type="match status" value="1"/>
</dbReference>
<proteinExistence type="predicted"/>
<sequence length="168" mass="17504">MKSWCTVLSIIALLGLSATTVHADTHIDCPADQMQRQGGWRTCIPMQGYRDIGKQRVAGMAVDTASWVAIATSVDGLYGFAFKESTKDAAVAKARSMCESVPGTHCAVPLASTDECAGLALSEGGRKTLSFTASGKTKIDVEEHLQAACAASGASACQTKLSACSKDL</sequence>
<dbReference type="AlphaFoldDB" id="A0A7X5U9F5"/>
<evidence type="ECO:0000313" key="3">
    <source>
        <dbReference type="EMBL" id="NII06284.1"/>
    </source>
</evidence>
<dbReference type="Proteomes" id="UP000490980">
    <property type="component" value="Unassembled WGS sequence"/>
</dbReference>
<feature type="chain" id="PRO_5031111850" evidence="1">
    <location>
        <begin position="24"/>
        <end position="168"/>
    </location>
</feature>
<dbReference type="EMBL" id="JAARLZ010000003">
    <property type="protein sequence ID" value="NII06284.1"/>
    <property type="molecule type" value="Genomic_DNA"/>
</dbReference>
<gene>
    <name evidence="3" type="ORF">HBF25_07805</name>
</gene>
<protein>
    <submittedName>
        <fullName evidence="3">DUF4189 domain-containing protein</fullName>
    </submittedName>
</protein>
<accession>A0A7X5U9F5</accession>
<feature type="domain" description="DUF4189" evidence="2">
    <location>
        <begin position="67"/>
        <end position="164"/>
    </location>
</feature>
<evidence type="ECO:0000259" key="2">
    <source>
        <dbReference type="Pfam" id="PF13827"/>
    </source>
</evidence>
<organism evidence="3 4">
    <name type="scientific">Luteibacter anthropi</name>
    <dbReference type="NCBI Taxonomy" id="564369"/>
    <lineage>
        <taxon>Bacteria</taxon>
        <taxon>Pseudomonadati</taxon>
        <taxon>Pseudomonadota</taxon>
        <taxon>Gammaproteobacteria</taxon>
        <taxon>Lysobacterales</taxon>
        <taxon>Rhodanobacteraceae</taxon>
        <taxon>Luteibacter</taxon>
    </lineage>
</organism>
<feature type="signal peptide" evidence="1">
    <location>
        <begin position="1"/>
        <end position="23"/>
    </location>
</feature>
<evidence type="ECO:0000313" key="4">
    <source>
        <dbReference type="Proteomes" id="UP000490980"/>
    </source>
</evidence>
<dbReference type="InterPro" id="IPR025240">
    <property type="entry name" value="DUF4189"/>
</dbReference>
<dbReference type="RefSeq" id="WP_166947279.1">
    <property type="nucleotide sequence ID" value="NZ_JAARLZ010000003.1"/>
</dbReference>